<dbReference type="InterPro" id="IPR009060">
    <property type="entry name" value="UBA-like_sf"/>
</dbReference>
<evidence type="ECO:0000256" key="3">
    <source>
        <dbReference type="ARBA" id="ARBA00022768"/>
    </source>
</evidence>
<evidence type="ECO:0000259" key="8">
    <source>
        <dbReference type="Pfam" id="PF00889"/>
    </source>
</evidence>
<evidence type="ECO:0000256" key="5">
    <source>
        <dbReference type="HAMAP-Rule" id="MF_00050"/>
    </source>
</evidence>
<dbReference type="EMBL" id="MZGJ01000009">
    <property type="protein sequence ID" value="OQX51080.1"/>
    <property type="molecule type" value="Genomic_DNA"/>
</dbReference>
<dbReference type="FunFam" id="1.10.8.10:FF:000001">
    <property type="entry name" value="Elongation factor Ts"/>
    <property type="match status" value="1"/>
</dbReference>
<dbReference type="NCBIfam" id="TIGR00116">
    <property type="entry name" value="tsf"/>
    <property type="match status" value="1"/>
</dbReference>
<feature type="region of interest" description="Involved in Mg(2+) ion dislocation from EF-Tu" evidence="5">
    <location>
        <begin position="77"/>
        <end position="80"/>
    </location>
</feature>
<keyword evidence="4 5" id="KW-0648">Protein biosynthesis</keyword>
<dbReference type="InterPro" id="IPR036402">
    <property type="entry name" value="EF-Ts_dimer_sf"/>
</dbReference>
<organism evidence="9 10">
    <name type="scientific">candidate division CPR3 bacterium 4484_211</name>
    <dbReference type="NCBI Taxonomy" id="1968527"/>
    <lineage>
        <taxon>Bacteria</taxon>
        <taxon>Bacteria division CPR3</taxon>
    </lineage>
</organism>
<dbReference type="STRING" id="1968527.B5M47_02165"/>
<dbReference type="InterPro" id="IPR001816">
    <property type="entry name" value="Transl_elong_EFTs/EF1B"/>
</dbReference>
<dbReference type="PANTHER" id="PTHR11741:SF0">
    <property type="entry name" value="ELONGATION FACTOR TS, MITOCHONDRIAL"/>
    <property type="match status" value="1"/>
</dbReference>
<proteinExistence type="inferred from homology"/>
<dbReference type="GO" id="GO:0005737">
    <property type="term" value="C:cytoplasm"/>
    <property type="evidence" value="ECO:0007669"/>
    <property type="project" value="UniProtKB-SubCell"/>
</dbReference>
<dbReference type="SUPFAM" id="SSF54713">
    <property type="entry name" value="Elongation factor Ts (EF-Ts), dimerisation domain"/>
    <property type="match status" value="1"/>
</dbReference>
<sequence length="150" mass="16348">MDKIKKLREETSAGVMAAKKALEEAGGDLNKAKDILYKKGVAKAASKSERQTSAGLIEAYIHGGGKSGVLIELNCETDFVARTDVFKKLAHNLAMQIAAMNPSSVEELLSQEFIKDTARTVEEEIKSVIAATGENIVVRRFSYYALNDTH</sequence>
<keyword evidence="5" id="KW-0963">Cytoplasm</keyword>
<evidence type="ECO:0000313" key="10">
    <source>
        <dbReference type="Proteomes" id="UP000192520"/>
    </source>
</evidence>
<dbReference type="PROSITE" id="PS01126">
    <property type="entry name" value="EF_TS_1"/>
    <property type="match status" value="1"/>
</dbReference>
<comment type="similarity">
    <text evidence="1 5 6">Belongs to the EF-Ts family.</text>
</comment>
<evidence type="ECO:0000256" key="1">
    <source>
        <dbReference type="ARBA" id="ARBA00005532"/>
    </source>
</evidence>
<dbReference type="HAMAP" id="MF_00050">
    <property type="entry name" value="EF_Ts"/>
    <property type="match status" value="1"/>
</dbReference>
<dbReference type="Pfam" id="PF00889">
    <property type="entry name" value="EF_TS"/>
    <property type="match status" value="1"/>
</dbReference>
<accession>A0A1W9NYJ5</accession>
<dbReference type="GO" id="GO:0003746">
    <property type="term" value="F:translation elongation factor activity"/>
    <property type="evidence" value="ECO:0007669"/>
    <property type="project" value="UniProtKB-UniRule"/>
</dbReference>
<dbReference type="PROSITE" id="PS01127">
    <property type="entry name" value="EF_TS_2"/>
    <property type="match status" value="1"/>
</dbReference>
<evidence type="ECO:0000256" key="6">
    <source>
        <dbReference type="RuleBase" id="RU000642"/>
    </source>
</evidence>
<comment type="caution">
    <text evidence="9">The sequence shown here is derived from an EMBL/GenBank/DDBJ whole genome shotgun (WGS) entry which is preliminary data.</text>
</comment>
<dbReference type="PANTHER" id="PTHR11741">
    <property type="entry name" value="ELONGATION FACTOR TS"/>
    <property type="match status" value="1"/>
</dbReference>
<protein>
    <recommendedName>
        <fullName evidence="2 5">Elongation factor Ts</fullName>
        <shortName evidence="5">EF-Ts</shortName>
    </recommendedName>
</protein>
<keyword evidence="3 5" id="KW-0251">Elongation factor</keyword>
<dbReference type="InterPro" id="IPR014039">
    <property type="entry name" value="Transl_elong_EFTs/EF1B_dimer"/>
</dbReference>
<dbReference type="AlphaFoldDB" id="A0A1W9NYJ5"/>
<dbReference type="Gene3D" id="1.10.8.10">
    <property type="entry name" value="DNA helicase RuvA subunit, C-terminal domain"/>
    <property type="match status" value="1"/>
</dbReference>
<comment type="subcellular location">
    <subcellularLocation>
        <location evidence="5 7">Cytoplasm</location>
    </subcellularLocation>
</comment>
<dbReference type="Proteomes" id="UP000192520">
    <property type="component" value="Unassembled WGS sequence"/>
</dbReference>
<evidence type="ECO:0000256" key="2">
    <source>
        <dbReference type="ARBA" id="ARBA00016956"/>
    </source>
</evidence>
<evidence type="ECO:0000256" key="7">
    <source>
        <dbReference type="RuleBase" id="RU000643"/>
    </source>
</evidence>
<gene>
    <name evidence="5" type="primary">tsf</name>
    <name evidence="9" type="ORF">B5M47_02165</name>
</gene>
<dbReference type="SUPFAM" id="SSF46934">
    <property type="entry name" value="UBA-like"/>
    <property type="match status" value="1"/>
</dbReference>
<evidence type="ECO:0000256" key="4">
    <source>
        <dbReference type="ARBA" id="ARBA00022917"/>
    </source>
</evidence>
<feature type="domain" description="Translation elongation factor EFTs/EF1B dimerisation" evidence="8">
    <location>
        <begin position="68"/>
        <end position="146"/>
    </location>
</feature>
<comment type="function">
    <text evidence="5 6">Associates with the EF-Tu.GDP complex and induces the exchange of GDP to GTP. It remains bound to the aminoacyl-tRNA.EF-Tu.GTP complex up to the GTP hydrolysis stage on the ribosome.</text>
</comment>
<dbReference type="CDD" id="cd14275">
    <property type="entry name" value="UBA_EF-Ts"/>
    <property type="match status" value="1"/>
</dbReference>
<dbReference type="InterPro" id="IPR018101">
    <property type="entry name" value="Transl_elong_Ts_CS"/>
</dbReference>
<reference evidence="10" key="1">
    <citation type="submission" date="2017-03" db="EMBL/GenBank/DDBJ databases">
        <title>Novel pathways for hydrocarbon cycling and metabolic interdependencies in hydrothermal sediment communities.</title>
        <authorList>
            <person name="Dombrowski N."/>
            <person name="Seitz K."/>
            <person name="Teske A."/>
            <person name="Baker B."/>
        </authorList>
    </citation>
    <scope>NUCLEOTIDE SEQUENCE [LARGE SCALE GENOMIC DNA]</scope>
</reference>
<name>A0A1W9NYJ5_UNCC3</name>
<dbReference type="Gene3D" id="3.30.479.20">
    <property type="entry name" value="Elongation factor Ts, dimerisation domain"/>
    <property type="match status" value="1"/>
</dbReference>
<evidence type="ECO:0000313" key="9">
    <source>
        <dbReference type="EMBL" id="OQX51080.1"/>
    </source>
</evidence>